<dbReference type="AlphaFoldDB" id="A0A517PKA1"/>
<evidence type="ECO:0000313" key="3">
    <source>
        <dbReference type="Proteomes" id="UP000320421"/>
    </source>
</evidence>
<proteinExistence type="predicted"/>
<dbReference type="InterPro" id="IPR045549">
    <property type="entry name" value="bpX4"/>
</dbReference>
<dbReference type="Proteomes" id="UP000320421">
    <property type="component" value="Chromosome"/>
</dbReference>
<dbReference type="EMBL" id="CP036266">
    <property type="protein sequence ID" value="QDT19797.1"/>
    <property type="molecule type" value="Genomic_DNA"/>
</dbReference>
<dbReference type="RefSeq" id="WP_232106771.1">
    <property type="nucleotide sequence ID" value="NZ_CP036266.1"/>
</dbReference>
<accession>A0A517PKA1</accession>
<protein>
    <recommendedName>
        <fullName evidence="1">MoxR-vWA-beta-propeller ternary system domain-containing protein</fullName>
    </recommendedName>
</protein>
<sequence length="219" mass="25318">MSSFPIFLESLFDDGHVLVPEIESLQEDELLDAREVIRNFEKLYRLELPREIPSLDITLAERAAVLFYRACQFVVLRNAPPQQLDEELNEIQNFPDTPESHYAVDLVFRFLPDLFRLSKSMMENDPLLKHLNDWANRWPLSSVGIKEIAVPFPIEGFVNCPGLLRLYCDRILARNDGSRLAAPRVRTLVEASWGMYPELAPNIHKHIQHEIKQQDGPDN</sequence>
<reference evidence="2 3" key="1">
    <citation type="submission" date="2019-02" db="EMBL/GenBank/DDBJ databases">
        <title>Deep-cultivation of Planctomycetes and their phenomic and genomic characterization uncovers novel biology.</title>
        <authorList>
            <person name="Wiegand S."/>
            <person name="Jogler M."/>
            <person name="Boedeker C."/>
            <person name="Pinto D."/>
            <person name="Vollmers J."/>
            <person name="Rivas-Marin E."/>
            <person name="Kohn T."/>
            <person name="Peeters S.H."/>
            <person name="Heuer A."/>
            <person name="Rast P."/>
            <person name="Oberbeckmann S."/>
            <person name="Bunk B."/>
            <person name="Jeske O."/>
            <person name="Meyerdierks A."/>
            <person name="Storesund J.E."/>
            <person name="Kallscheuer N."/>
            <person name="Luecker S."/>
            <person name="Lage O.M."/>
            <person name="Pohl T."/>
            <person name="Merkel B.J."/>
            <person name="Hornburger P."/>
            <person name="Mueller R.-W."/>
            <person name="Bruemmer F."/>
            <person name="Labrenz M."/>
            <person name="Spormann A.M."/>
            <person name="Op den Camp H."/>
            <person name="Overmann J."/>
            <person name="Amann R."/>
            <person name="Jetten M.S.M."/>
            <person name="Mascher T."/>
            <person name="Medema M.H."/>
            <person name="Devos D.P."/>
            <person name="Kaster A.-K."/>
            <person name="Ovreas L."/>
            <person name="Rohde M."/>
            <person name="Galperin M.Y."/>
            <person name="Jogler C."/>
        </authorList>
    </citation>
    <scope>NUCLEOTIDE SEQUENCE [LARGE SCALE GENOMIC DNA]</scope>
    <source>
        <strain evidence="2 3">HG66A1</strain>
    </source>
</reference>
<feature type="domain" description="MoxR-vWA-beta-propeller ternary system" evidence="1">
    <location>
        <begin position="4"/>
        <end position="200"/>
    </location>
</feature>
<dbReference type="Pfam" id="PF19920">
    <property type="entry name" value="bpX4"/>
    <property type="match status" value="1"/>
</dbReference>
<name>A0A517PKA1_9PLAN</name>
<keyword evidence="3" id="KW-1185">Reference proteome</keyword>
<organism evidence="2 3">
    <name type="scientific">Gimesia chilikensis</name>
    <dbReference type="NCBI Taxonomy" id="2605989"/>
    <lineage>
        <taxon>Bacteria</taxon>
        <taxon>Pseudomonadati</taxon>
        <taxon>Planctomycetota</taxon>
        <taxon>Planctomycetia</taxon>
        <taxon>Planctomycetales</taxon>
        <taxon>Planctomycetaceae</taxon>
        <taxon>Gimesia</taxon>
    </lineage>
</organism>
<evidence type="ECO:0000313" key="2">
    <source>
        <dbReference type="EMBL" id="QDT19797.1"/>
    </source>
</evidence>
<gene>
    <name evidence="2" type="ORF">HG66A1_15650</name>
</gene>
<evidence type="ECO:0000259" key="1">
    <source>
        <dbReference type="Pfam" id="PF19920"/>
    </source>
</evidence>